<dbReference type="SUPFAM" id="SSF46785">
    <property type="entry name" value="Winged helix' DNA-binding domain"/>
    <property type="match status" value="1"/>
</dbReference>
<dbReference type="GO" id="GO:0003700">
    <property type="term" value="F:DNA-binding transcription factor activity"/>
    <property type="evidence" value="ECO:0007669"/>
    <property type="project" value="InterPro"/>
</dbReference>
<evidence type="ECO:0000259" key="1">
    <source>
        <dbReference type="PROSITE" id="PS50995"/>
    </source>
</evidence>
<name>A0A4P6E9Q4_9MICO</name>
<dbReference type="InterPro" id="IPR039422">
    <property type="entry name" value="MarR/SlyA-like"/>
</dbReference>
<dbReference type="InterPro" id="IPR036390">
    <property type="entry name" value="WH_DNA-bd_sf"/>
</dbReference>
<dbReference type="PROSITE" id="PS50995">
    <property type="entry name" value="HTH_MARR_2"/>
    <property type="match status" value="1"/>
</dbReference>
<dbReference type="AlphaFoldDB" id="A0A4P6E9Q4"/>
<keyword evidence="3" id="KW-1185">Reference proteome</keyword>
<protein>
    <submittedName>
        <fullName evidence="2">MarR family transcriptional regulator</fullName>
    </submittedName>
</protein>
<sequence length="144" mass="15804">MTALLDDSGALVTRRVDHVFALSGRFLDAGDEVTRPEGLSAARGLVLGALQEGPLTPAEIARRRGLTRQTIRESVTRLERSGHIARTGEDKRTFLVELTAHGREALARIEPRRRAWAEQTATAVDEDRLRDAVAVLARLRDATA</sequence>
<accession>A0A4P6E9Q4</accession>
<dbReference type="OrthoDB" id="162531at2"/>
<dbReference type="InterPro" id="IPR036388">
    <property type="entry name" value="WH-like_DNA-bd_sf"/>
</dbReference>
<evidence type="ECO:0000313" key="2">
    <source>
        <dbReference type="EMBL" id="QAY58664.1"/>
    </source>
</evidence>
<dbReference type="RefSeq" id="WP_129385082.1">
    <property type="nucleotide sequence ID" value="NZ_CP035494.1"/>
</dbReference>
<dbReference type="PANTHER" id="PTHR33164">
    <property type="entry name" value="TRANSCRIPTIONAL REGULATOR, MARR FAMILY"/>
    <property type="match status" value="1"/>
</dbReference>
<dbReference type="GO" id="GO:0006950">
    <property type="term" value="P:response to stress"/>
    <property type="evidence" value="ECO:0007669"/>
    <property type="project" value="TreeGrafter"/>
</dbReference>
<feature type="domain" description="HTH marR-type" evidence="1">
    <location>
        <begin position="1"/>
        <end position="141"/>
    </location>
</feature>
<organism evidence="2 3">
    <name type="scientific">Microbacterium protaetiae</name>
    <dbReference type="NCBI Taxonomy" id="2509458"/>
    <lineage>
        <taxon>Bacteria</taxon>
        <taxon>Bacillati</taxon>
        <taxon>Actinomycetota</taxon>
        <taxon>Actinomycetes</taxon>
        <taxon>Micrococcales</taxon>
        <taxon>Microbacteriaceae</taxon>
        <taxon>Microbacterium</taxon>
    </lineage>
</organism>
<reference evidence="2 3" key="1">
    <citation type="submission" date="2019-01" db="EMBL/GenBank/DDBJ databases">
        <title>Genome sequencing of strain DFW100M-13.</title>
        <authorList>
            <person name="Heo J."/>
            <person name="Kim S.-J."/>
            <person name="Kim J.-S."/>
            <person name="Hong S.-B."/>
            <person name="Kwon S.-W."/>
        </authorList>
    </citation>
    <scope>NUCLEOTIDE SEQUENCE [LARGE SCALE GENOMIC DNA]</scope>
    <source>
        <strain evidence="2 3">DFW100M-13</strain>
    </source>
</reference>
<dbReference type="Gene3D" id="1.10.10.10">
    <property type="entry name" value="Winged helix-like DNA-binding domain superfamily/Winged helix DNA-binding domain"/>
    <property type="match status" value="1"/>
</dbReference>
<dbReference type="InterPro" id="IPR000835">
    <property type="entry name" value="HTH_MarR-typ"/>
</dbReference>
<dbReference type="Proteomes" id="UP000293995">
    <property type="component" value="Chromosome"/>
</dbReference>
<dbReference type="SMART" id="SM00347">
    <property type="entry name" value="HTH_MARR"/>
    <property type="match status" value="1"/>
</dbReference>
<proteinExistence type="predicted"/>
<dbReference type="KEGG" id="mprt:ET475_00680"/>
<dbReference type="PANTHER" id="PTHR33164:SF43">
    <property type="entry name" value="HTH-TYPE TRANSCRIPTIONAL REPRESSOR YETL"/>
    <property type="match status" value="1"/>
</dbReference>
<evidence type="ECO:0000313" key="3">
    <source>
        <dbReference type="Proteomes" id="UP000293995"/>
    </source>
</evidence>
<dbReference type="Pfam" id="PF12802">
    <property type="entry name" value="MarR_2"/>
    <property type="match status" value="1"/>
</dbReference>
<dbReference type="EMBL" id="CP035494">
    <property type="protein sequence ID" value="QAY58664.1"/>
    <property type="molecule type" value="Genomic_DNA"/>
</dbReference>
<gene>
    <name evidence="2" type="ORF">ET475_00680</name>
</gene>